<dbReference type="EMBL" id="CABFMQ020000077">
    <property type="protein sequence ID" value="VTZ50171.1"/>
    <property type="molecule type" value="Genomic_DNA"/>
</dbReference>
<feature type="transmembrane region" description="Helical" evidence="2">
    <location>
        <begin position="80"/>
        <end position="99"/>
    </location>
</feature>
<keyword evidence="2" id="KW-0472">Membrane</keyword>
<dbReference type="GO" id="GO:0022857">
    <property type="term" value="F:transmembrane transporter activity"/>
    <property type="evidence" value="ECO:0007669"/>
    <property type="project" value="TreeGrafter"/>
</dbReference>
<keyword evidence="2" id="KW-1133">Transmembrane helix</keyword>
<accession>A0A8B6M587</accession>
<dbReference type="InterPro" id="IPR025857">
    <property type="entry name" value="MacB_PCD"/>
</dbReference>
<feature type="compositionally biased region" description="Basic and acidic residues" evidence="1">
    <location>
        <begin position="7"/>
        <end position="23"/>
    </location>
</feature>
<dbReference type="PANTHER" id="PTHR30572:SF4">
    <property type="entry name" value="ABC TRANSPORTER PERMEASE YTRF"/>
    <property type="match status" value="1"/>
</dbReference>
<proteinExistence type="predicted"/>
<dbReference type="AlphaFoldDB" id="A0A8B6M587"/>
<evidence type="ECO:0000259" key="3">
    <source>
        <dbReference type="Pfam" id="PF12704"/>
    </source>
</evidence>
<organism evidence="4 5">
    <name type="scientific">Methylocella tundrae</name>
    <dbReference type="NCBI Taxonomy" id="227605"/>
    <lineage>
        <taxon>Bacteria</taxon>
        <taxon>Pseudomonadati</taxon>
        <taxon>Pseudomonadota</taxon>
        <taxon>Alphaproteobacteria</taxon>
        <taxon>Hyphomicrobiales</taxon>
        <taxon>Beijerinckiaceae</taxon>
        <taxon>Methylocella</taxon>
    </lineage>
</organism>
<dbReference type="PANTHER" id="PTHR30572">
    <property type="entry name" value="MEMBRANE COMPONENT OF TRANSPORTER-RELATED"/>
    <property type="match status" value="1"/>
</dbReference>
<keyword evidence="2" id="KW-0812">Transmembrane</keyword>
<evidence type="ECO:0000256" key="2">
    <source>
        <dbReference type="SAM" id="Phobius"/>
    </source>
</evidence>
<keyword evidence="5" id="KW-1185">Reference proteome</keyword>
<protein>
    <recommendedName>
        <fullName evidence="3">MacB-like periplasmic core domain-containing protein</fullName>
    </recommendedName>
</protein>
<name>A0A8B6M587_METTU</name>
<dbReference type="GO" id="GO:0005886">
    <property type="term" value="C:plasma membrane"/>
    <property type="evidence" value="ECO:0007669"/>
    <property type="project" value="TreeGrafter"/>
</dbReference>
<comment type="caution">
    <text evidence="4">The sequence shown here is derived from an EMBL/GenBank/DDBJ whole genome shotgun (WGS) entry which is preliminary data.</text>
</comment>
<dbReference type="InterPro" id="IPR050250">
    <property type="entry name" value="Macrolide_Exporter_MacB"/>
</dbReference>
<reference evidence="4 5" key="1">
    <citation type="submission" date="2019-05" db="EMBL/GenBank/DDBJ databases">
        <authorList>
            <person name="Farhan Ul Haque M."/>
        </authorList>
    </citation>
    <scope>NUCLEOTIDE SEQUENCE [LARGE SCALE GENOMIC DNA]</scope>
    <source>
        <strain evidence="4">2</strain>
    </source>
</reference>
<feature type="domain" description="MacB-like periplasmic core" evidence="3">
    <location>
        <begin position="79"/>
        <end position="141"/>
    </location>
</feature>
<feature type="transmembrane region" description="Helical" evidence="2">
    <location>
        <begin position="46"/>
        <end position="68"/>
    </location>
</feature>
<feature type="region of interest" description="Disordered" evidence="1">
    <location>
        <begin position="1"/>
        <end position="31"/>
    </location>
</feature>
<dbReference type="Pfam" id="PF12704">
    <property type="entry name" value="MacB_PCD"/>
    <property type="match status" value="1"/>
</dbReference>
<gene>
    <name evidence="4" type="ORF">MPC4_200055</name>
</gene>
<sequence length="215" mass="23302">MPATLRGMDRRPTRPCERVRPEKQAGAARKLAPGGTPVLPLAKAEFHTAAAIQVAGFWTFALMILASAAQAIGRNKMRSALTMLGVFIGVAALIVMVAVGQGANEAVRKQIESLGTNVVVILLGGMNEISKHRHSRLLPSMRRRSGRLADAKLRADMVLHISLDDDGPRRPVYANAQIVGIAVDSDRTNCYFAQIPALRPFDRLGRALRPASRDH</sequence>
<evidence type="ECO:0000313" key="4">
    <source>
        <dbReference type="EMBL" id="VTZ50171.1"/>
    </source>
</evidence>
<dbReference type="Proteomes" id="UP000485880">
    <property type="component" value="Unassembled WGS sequence"/>
</dbReference>
<dbReference type="RefSeq" id="WP_210253620.1">
    <property type="nucleotide sequence ID" value="NZ_CABFMQ020000077.1"/>
</dbReference>
<evidence type="ECO:0000313" key="5">
    <source>
        <dbReference type="Proteomes" id="UP000485880"/>
    </source>
</evidence>
<evidence type="ECO:0000256" key="1">
    <source>
        <dbReference type="SAM" id="MobiDB-lite"/>
    </source>
</evidence>